<dbReference type="PROSITE" id="PS51194">
    <property type="entry name" value="HELICASE_CTER"/>
    <property type="match status" value="1"/>
</dbReference>
<keyword evidence="14" id="KW-1185">Reference proteome</keyword>
<dbReference type="FunFam" id="3.40.50.300:FF:001389">
    <property type="entry name" value="ATP-dependent DNA helicase RecQ"/>
    <property type="match status" value="1"/>
</dbReference>
<keyword evidence="7" id="KW-0413">Isomerase</keyword>
<keyword evidence="3" id="KW-0378">Hydrolase</keyword>
<feature type="compositionally biased region" description="Polar residues" evidence="10">
    <location>
        <begin position="218"/>
        <end position="235"/>
    </location>
</feature>
<dbReference type="PANTHER" id="PTHR13710">
    <property type="entry name" value="DNA HELICASE RECQ FAMILY MEMBER"/>
    <property type="match status" value="1"/>
</dbReference>
<dbReference type="InterPro" id="IPR004589">
    <property type="entry name" value="DNA_helicase_ATP-dep_RecQ"/>
</dbReference>
<evidence type="ECO:0000256" key="2">
    <source>
        <dbReference type="ARBA" id="ARBA00022741"/>
    </source>
</evidence>
<sequence>MSSIQGNLAKIRALEKHREEQRERMNELLEKKKNIDVEIKELEFILEQMDENLESLEEQCIALQVPQQQRQQDVEKEPPRNSNGNRTSREDLLSSTQGLTLIHSDEQLTDPLTQPLAPPSRNSGAPRVSLDAPPRHDDYSPIEDDNEDGGKATHLGTSIASAATSRVSFEQLQITNIPPKKKKPVPKGSGTLDHFLAPTSKPAALPTPPSSGPREASANRNATVNPASAHASTKQYSHSNFPWSAHIKELLQNSFRIKQFRQHQEEVINCTLSGKDVFVLMRTGGGKSLTYQLPALLEGRGPSRKVTLVISPLLSLIKDQEDQMNQFAPGSAVSFTSNLPGGQAEHTRRWNQVRDPQSGVCLILVTPEKVHKSNKLKSELQKLYQQNRLGRFVVDEAHCSSNWGHDFRTDYGKLGILRATFKEVPILAVTATASERVRHDVCDILQISRQCCFFRSSADRPNLKYQVRVKGSASECLDNMAAFIHDKHPGEPGIIYTLSRKDADTVADELCDRGIVAESYHSDVNPTKKDMIHQSWMRNDTQVVVATIAFGLGINHANVRFVLHHSISKTLEAYYQESGRAGRDGNPADCVLYFNPKDAIRMIQLMHGEGNAAQGFFWQMVRYAQEGSGDSVCRSVILSALGEDAVDLETARRKDQETGTALVERRDVGKHAKTVTEVLNSKLNQGEHVSMSSLVKDWRAKGDNALPCVQENPPAPELSPDDCERIIIGLLVERVFQTRVFFNAYGSNVYFELGQYGRNMLSSRDPHVTLAFPARSAGKKSTGTAKKAARKDKDGWITKKASKKPAKGTTNTKKKATTKKSTTRKRKQSTTSKGRAPKKTKPNASNEVIELSSSDDESAVEMKPSAVVSSRVSLPRAARGSTAAASIWEDSPDNSDGECEFDG</sequence>
<comment type="similarity">
    <text evidence="1">Belongs to the helicase family. RecQ subfamily.</text>
</comment>
<dbReference type="EMBL" id="CAICTM010002201">
    <property type="protein sequence ID" value="CAB9528346.1"/>
    <property type="molecule type" value="Genomic_DNA"/>
</dbReference>
<proteinExistence type="inferred from homology"/>
<evidence type="ECO:0000313" key="14">
    <source>
        <dbReference type="Proteomes" id="UP001153069"/>
    </source>
</evidence>
<evidence type="ECO:0000256" key="3">
    <source>
        <dbReference type="ARBA" id="ARBA00022801"/>
    </source>
</evidence>
<comment type="caution">
    <text evidence="13">The sequence shown here is derived from an EMBL/GenBank/DDBJ whole genome shotgun (WGS) entry which is preliminary data.</text>
</comment>
<dbReference type="NCBIfam" id="TIGR00614">
    <property type="entry name" value="recQ_fam"/>
    <property type="match status" value="1"/>
</dbReference>
<dbReference type="InterPro" id="IPR011545">
    <property type="entry name" value="DEAD/DEAH_box_helicase_dom"/>
</dbReference>
<dbReference type="GO" id="GO:0000724">
    <property type="term" value="P:double-strand break repair via homologous recombination"/>
    <property type="evidence" value="ECO:0007669"/>
    <property type="project" value="TreeGrafter"/>
</dbReference>
<dbReference type="PROSITE" id="PS00690">
    <property type="entry name" value="DEAH_ATP_HELICASE"/>
    <property type="match status" value="1"/>
</dbReference>
<feature type="compositionally biased region" description="Acidic residues" evidence="10">
    <location>
        <begin position="890"/>
        <end position="903"/>
    </location>
</feature>
<evidence type="ECO:0000256" key="9">
    <source>
        <dbReference type="ARBA" id="ARBA00034808"/>
    </source>
</evidence>
<dbReference type="GO" id="GO:0005524">
    <property type="term" value="F:ATP binding"/>
    <property type="evidence" value="ECO:0007669"/>
    <property type="project" value="UniProtKB-KW"/>
</dbReference>
<dbReference type="GO" id="GO:0005737">
    <property type="term" value="C:cytoplasm"/>
    <property type="evidence" value="ECO:0007669"/>
    <property type="project" value="TreeGrafter"/>
</dbReference>
<feature type="domain" description="Helicase C-terminal" evidence="12">
    <location>
        <begin position="476"/>
        <end position="629"/>
    </location>
</feature>
<keyword evidence="2" id="KW-0547">Nucleotide-binding</keyword>
<dbReference type="InterPro" id="IPR001650">
    <property type="entry name" value="Helicase_C-like"/>
</dbReference>
<dbReference type="InterPro" id="IPR036388">
    <property type="entry name" value="WH-like_DNA-bd_sf"/>
</dbReference>
<comment type="catalytic activity">
    <reaction evidence="8">
        <text>Couples ATP hydrolysis with the unwinding of duplex DNA by translocating in the 3'-5' direction.</text>
        <dbReference type="EC" id="5.6.2.4"/>
    </reaction>
</comment>
<dbReference type="SUPFAM" id="SSF52540">
    <property type="entry name" value="P-loop containing nucleoside triphosphate hydrolases"/>
    <property type="match status" value="1"/>
</dbReference>
<reference evidence="13" key="1">
    <citation type="submission" date="2020-06" db="EMBL/GenBank/DDBJ databases">
        <authorList>
            <consortium name="Plant Systems Biology data submission"/>
        </authorList>
    </citation>
    <scope>NUCLEOTIDE SEQUENCE</scope>
    <source>
        <strain evidence="13">D6</strain>
    </source>
</reference>
<name>A0A9N8EZB7_9STRA</name>
<evidence type="ECO:0000313" key="13">
    <source>
        <dbReference type="EMBL" id="CAB9528346.1"/>
    </source>
</evidence>
<dbReference type="Gene3D" id="1.10.10.10">
    <property type="entry name" value="Winged helix-like DNA-binding domain superfamily/Winged helix DNA-binding domain"/>
    <property type="match status" value="1"/>
</dbReference>
<dbReference type="OrthoDB" id="10261556at2759"/>
<organism evidence="13 14">
    <name type="scientific">Seminavis robusta</name>
    <dbReference type="NCBI Taxonomy" id="568900"/>
    <lineage>
        <taxon>Eukaryota</taxon>
        <taxon>Sar</taxon>
        <taxon>Stramenopiles</taxon>
        <taxon>Ochrophyta</taxon>
        <taxon>Bacillariophyta</taxon>
        <taxon>Bacillariophyceae</taxon>
        <taxon>Bacillariophycidae</taxon>
        <taxon>Naviculales</taxon>
        <taxon>Naviculaceae</taxon>
        <taxon>Seminavis</taxon>
    </lineage>
</organism>
<dbReference type="FunFam" id="3.40.50.300:FF:001456">
    <property type="entry name" value="ATP-dependent DNA helicase"/>
    <property type="match status" value="1"/>
</dbReference>
<keyword evidence="5" id="KW-0067">ATP-binding</keyword>
<dbReference type="GO" id="GO:0005694">
    <property type="term" value="C:chromosome"/>
    <property type="evidence" value="ECO:0007669"/>
    <property type="project" value="TreeGrafter"/>
</dbReference>
<dbReference type="GO" id="GO:0016787">
    <property type="term" value="F:hydrolase activity"/>
    <property type="evidence" value="ECO:0007669"/>
    <property type="project" value="UniProtKB-KW"/>
</dbReference>
<dbReference type="SMART" id="SM00490">
    <property type="entry name" value="HELICc"/>
    <property type="match status" value="1"/>
</dbReference>
<evidence type="ECO:0000256" key="1">
    <source>
        <dbReference type="ARBA" id="ARBA00005446"/>
    </source>
</evidence>
<dbReference type="InterPro" id="IPR014001">
    <property type="entry name" value="Helicase_ATP-bd"/>
</dbReference>
<dbReference type="InterPro" id="IPR027417">
    <property type="entry name" value="P-loop_NTPase"/>
</dbReference>
<feature type="domain" description="Helicase ATP-binding" evidence="11">
    <location>
        <begin position="268"/>
        <end position="451"/>
    </location>
</feature>
<dbReference type="GO" id="GO:0003677">
    <property type="term" value="F:DNA binding"/>
    <property type="evidence" value="ECO:0007669"/>
    <property type="project" value="UniProtKB-KW"/>
</dbReference>
<dbReference type="InterPro" id="IPR002464">
    <property type="entry name" value="DNA/RNA_helicase_DEAH_CS"/>
</dbReference>
<dbReference type="GO" id="GO:0043138">
    <property type="term" value="F:3'-5' DNA helicase activity"/>
    <property type="evidence" value="ECO:0007669"/>
    <property type="project" value="UniProtKB-EC"/>
</dbReference>
<dbReference type="Proteomes" id="UP001153069">
    <property type="component" value="Unassembled WGS sequence"/>
</dbReference>
<evidence type="ECO:0000256" key="8">
    <source>
        <dbReference type="ARBA" id="ARBA00034617"/>
    </source>
</evidence>
<dbReference type="EC" id="5.6.2.4" evidence="9"/>
<dbReference type="Pfam" id="PF00270">
    <property type="entry name" value="DEAD"/>
    <property type="match status" value="1"/>
</dbReference>
<evidence type="ECO:0000259" key="12">
    <source>
        <dbReference type="PROSITE" id="PS51194"/>
    </source>
</evidence>
<dbReference type="GO" id="GO:0009378">
    <property type="term" value="F:four-way junction helicase activity"/>
    <property type="evidence" value="ECO:0007669"/>
    <property type="project" value="TreeGrafter"/>
</dbReference>
<dbReference type="PROSITE" id="PS51192">
    <property type="entry name" value="HELICASE_ATP_BIND_1"/>
    <property type="match status" value="1"/>
</dbReference>
<dbReference type="AlphaFoldDB" id="A0A9N8EZB7"/>
<keyword evidence="6" id="KW-0238">DNA-binding</keyword>
<evidence type="ECO:0000256" key="10">
    <source>
        <dbReference type="SAM" id="MobiDB-lite"/>
    </source>
</evidence>
<accession>A0A9N8EZB7</accession>
<dbReference type="Gene3D" id="3.40.50.300">
    <property type="entry name" value="P-loop containing nucleotide triphosphate hydrolases"/>
    <property type="match status" value="2"/>
</dbReference>
<protein>
    <recommendedName>
        <fullName evidence="9">DNA 3'-5' helicase</fullName>
        <ecNumber evidence="9">5.6.2.4</ecNumber>
    </recommendedName>
</protein>
<dbReference type="CDD" id="cd18794">
    <property type="entry name" value="SF2_C_RecQ"/>
    <property type="match status" value="1"/>
</dbReference>
<dbReference type="SMART" id="SM00487">
    <property type="entry name" value="DEXDc"/>
    <property type="match status" value="1"/>
</dbReference>
<feature type="compositionally biased region" description="Basic residues" evidence="10">
    <location>
        <begin position="800"/>
        <end position="828"/>
    </location>
</feature>
<feature type="region of interest" description="Disordered" evidence="10">
    <location>
        <begin position="66"/>
        <end position="154"/>
    </location>
</feature>
<evidence type="ECO:0000256" key="6">
    <source>
        <dbReference type="ARBA" id="ARBA00023125"/>
    </source>
</evidence>
<evidence type="ECO:0000256" key="4">
    <source>
        <dbReference type="ARBA" id="ARBA00022806"/>
    </source>
</evidence>
<feature type="region of interest" description="Disordered" evidence="10">
    <location>
        <begin position="171"/>
        <end position="235"/>
    </location>
</feature>
<dbReference type="PANTHER" id="PTHR13710:SF105">
    <property type="entry name" value="ATP-DEPENDENT DNA HELICASE Q1"/>
    <property type="match status" value="1"/>
</dbReference>
<keyword evidence="4" id="KW-0347">Helicase</keyword>
<evidence type="ECO:0000259" key="11">
    <source>
        <dbReference type="PROSITE" id="PS51192"/>
    </source>
</evidence>
<gene>
    <name evidence="13" type="ORF">SEMRO_2203_G318940.1</name>
</gene>
<feature type="compositionally biased region" description="Basic and acidic residues" evidence="10">
    <location>
        <begin position="12"/>
        <end position="28"/>
    </location>
</feature>
<feature type="region of interest" description="Disordered" evidence="10">
    <location>
        <begin position="1"/>
        <end position="28"/>
    </location>
</feature>
<evidence type="ECO:0000256" key="5">
    <source>
        <dbReference type="ARBA" id="ARBA00022840"/>
    </source>
</evidence>
<feature type="region of interest" description="Disordered" evidence="10">
    <location>
        <begin position="772"/>
        <end position="903"/>
    </location>
</feature>
<evidence type="ECO:0000256" key="7">
    <source>
        <dbReference type="ARBA" id="ARBA00023235"/>
    </source>
</evidence>
<dbReference type="Pfam" id="PF00271">
    <property type="entry name" value="Helicase_C"/>
    <property type="match status" value="1"/>
</dbReference>